<keyword evidence="2" id="KW-1185">Reference proteome</keyword>
<name>X6NW37_RETFI</name>
<proteinExistence type="predicted"/>
<sequence length="394" mass="43921">MLEKLYFFIVSQKKKKVSQQSSLVLVMIGIRPKLIVWLIRNPTLFMGDEFFEKSKKIEVYVFEVQLDLISSTEGSRFIEAYNPSTAVTLTDLDLDGIFEGKVTSDSALTLPQASYLVLYDKGAPTMVSCQDCKCSKNSNNLCTDAVYIGCCSSGCSCYFGGSSMSNTNWHVSLMDIASSQTTDTVDSVTYDSSTWPQIMKGYTYSLKYIGYDNHQGSNWQQSCNTQGTQGIVPNYQLFMELPCTDQQCQLNGASNANCQGSGSSQKCDCNSNNYYFADRTCNSVPPPGDCYAYWIKNETTNSRYVTFEWGAAATDRDHKYQLIYYTRTGSSDQVTTSSRTKTVSDYDYSRGVNSLAGTVQTQILGSDGLAAYSSSQYCYRKFLCLLLFLNNISK</sequence>
<protein>
    <recommendedName>
        <fullName evidence="3">LTD domain-containing protein</fullName>
    </recommendedName>
</protein>
<accession>X6NW37</accession>
<evidence type="ECO:0000313" key="1">
    <source>
        <dbReference type="EMBL" id="ETO30098.1"/>
    </source>
</evidence>
<dbReference type="Proteomes" id="UP000023152">
    <property type="component" value="Unassembled WGS sequence"/>
</dbReference>
<organism evidence="1 2">
    <name type="scientific">Reticulomyxa filosa</name>
    <dbReference type="NCBI Taxonomy" id="46433"/>
    <lineage>
        <taxon>Eukaryota</taxon>
        <taxon>Sar</taxon>
        <taxon>Rhizaria</taxon>
        <taxon>Retaria</taxon>
        <taxon>Foraminifera</taxon>
        <taxon>Monothalamids</taxon>
        <taxon>Reticulomyxidae</taxon>
        <taxon>Reticulomyxa</taxon>
    </lineage>
</organism>
<evidence type="ECO:0008006" key="3">
    <source>
        <dbReference type="Google" id="ProtNLM"/>
    </source>
</evidence>
<dbReference type="AlphaFoldDB" id="X6NW37"/>
<reference evidence="1 2" key="1">
    <citation type="journal article" date="2013" name="Curr. Biol.">
        <title>The Genome of the Foraminiferan Reticulomyxa filosa.</title>
        <authorList>
            <person name="Glockner G."/>
            <person name="Hulsmann N."/>
            <person name="Schleicher M."/>
            <person name="Noegel A.A."/>
            <person name="Eichinger L."/>
            <person name="Gallinger C."/>
            <person name="Pawlowski J."/>
            <person name="Sierra R."/>
            <person name="Euteneuer U."/>
            <person name="Pillet L."/>
            <person name="Moustafa A."/>
            <person name="Platzer M."/>
            <person name="Groth M."/>
            <person name="Szafranski K."/>
            <person name="Schliwa M."/>
        </authorList>
    </citation>
    <scope>NUCLEOTIDE SEQUENCE [LARGE SCALE GENOMIC DNA]</scope>
</reference>
<comment type="caution">
    <text evidence="1">The sequence shown here is derived from an EMBL/GenBank/DDBJ whole genome shotgun (WGS) entry which is preliminary data.</text>
</comment>
<dbReference type="EMBL" id="ASPP01005676">
    <property type="protein sequence ID" value="ETO30098.1"/>
    <property type="molecule type" value="Genomic_DNA"/>
</dbReference>
<evidence type="ECO:0000313" key="2">
    <source>
        <dbReference type="Proteomes" id="UP000023152"/>
    </source>
</evidence>
<gene>
    <name evidence="1" type="ORF">RFI_07021</name>
</gene>